<organism evidence="5 6">
    <name type="scientific">Nocardioides daphniae</name>
    <dbReference type="NCBI Taxonomy" id="402297"/>
    <lineage>
        <taxon>Bacteria</taxon>
        <taxon>Bacillati</taxon>
        <taxon>Actinomycetota</taxon>
        <taxon>Actinomycetes</taxon>
        <taxon>Propionibacteriales</taxon>
        <taxon>Nocardioidaceae</taxon>
        <taxon>Nocardioides</taxon>
    </lineage>
</organism>
<gene>
    <name evidence="5" type="ORF">GCM10007231_21120</name>
</gene>
<comment type="similarity">
    <text evidence="1">Belongs to the LytR/CpsA/Psr (LCP) family.</text>
</comment>
<keyword evidence="3" id="KW-0812">Transmembrane</keyword>
<reference evidence="6" key="1">
    <citation type="journal article" date="2019" name="Int. J. Syst. Evol. Microbiol.">
        <title>The Global Catalogue of Microorganisms (GCM) 10K type strain sequencing project: providing services to taxonomists for standard genome sequencing and annotation.</title>
        <authorList>
            <consortium name="The Broad Institute Genomics Platform"/>
            <consortium name="The Broad Institute Genome Sequencing Center for Infectious Disease"/>
            <person name="Wu L."/>
            <person name="Ma J."/>
        </authorList>
    </citation>
    <scope>NUCLEOTIDE SEQUENCE [LARGE SCALE GENOMIC DNA]</scope>
    <source>
        <strain evidence="6">CCM 7403</strain>
    </source>
</reference>
<feature type="region of interest" description="Disordered" evidence="2">
    <location>
        <begin position="375"/>
        <end position="427"/>
    </location>
</feature>
<evidence type="ECO:0000256" key="3">
    <source>
        <dbReference type="SAM" id="Phobius"/>
    </source>
</evidence>
<feature type="transmembrane region" description="Helical" evidence="3">
    <location>
        <begin position="50"/>
        <end position="74"/>
    </location>
</feature>
<dbReference type="InterPro" id="IPR050922">
    <property type="entry name" value="LytR/CpsA/Psr_CW_biosynth"/>
</dbReference>
<evidence type="ECO:0000256" key="1">
    <source>
        <dbReference type="ARBA" id="ARBA00006068"/>
    </source>
</evidence>
<sequence length="427" mass="46428">MPYIRPVPDTGPPGRFPLISTEVRVSEVSEPSSDPGAGPKRRGRKKKRHTVGTVILSTLLVLTLVTGLGAVAFYRSITGNLNESDAMNQLKDRPEDYDTGPKKPVRILVMGTDTRAGEGNKIDGETGTEHSDTNILLHISADRSRAYGISIPRDSLVTRPDCGVDDEIPGEENATWNEAYQVGQEGCTVEQFELNTGVRVDGFVKLDFNGFKGMVDAIDGVPVCVPYDIDDEKHDIFIKAGEREIRGDEALDYVRVRAVGSGSDIGRISRQQTFIASMVKKVSSAGTLSRPDKVLGFLTAVAKALTISENISDLKRLTGIALSLQNVGMDKVKFVTVPHSEFPRESPFWGRVQWTEQADEMWRKIARDRPLGAELTSKAIRADRAPGKGKDKASDSPSPSATGSVDPDEEKPTDAEVAAAEYEARCA</sequence>
<dbReference type="PANTHER" id="PTHR33392:SF6">
    <property type="entry name" value="POLYISOPRENYL-TEICHOIC ACID--PEPTIDOGLYCAN TEICHOIC ACID TRANSFERASE TAGU"/>
    <property type="match status" value="1"/>
</dbReference>
<protein>
    <submittedName>
        <fullName evidence="5">Transcriptional regulator</fullName>
    </submittedName>
</protein>
<feature type="compositionally biased region" description="Basic residues" evidence="2">
    <location>
        <begin position="39"/>
        <end position="49"/>
    </location>
</feature>
<dbReference type="EMBL" id="BMCK01000003">
    <property type="protein sequence ID" value="GGD21699.1"/>
    <property type="molecule type" value="Genomic_DNA"/>
</dbReference>
<feature type="compositionally biased region" description="Low complexity" evidence="2">
    <location>
        <begin position="24"/>
        <end position="33"/>
    </location>
</feature>
<dbReference type="Proteomes" id="UP000630594">
    <property type="component" value="Unassembled WGS sequence"/>
</dbReference>
<feature type="region of interest" description="Disordered" evidence="2">
    <location>
        <begin position="24"/>
        <end position="49"/>
    </location>
</feature>
<name>A0ABQ1QB40_9ACTN</name>
<dbReference type="Gene3D" id="3.40.630.190">
    <property type="entry name" value="LCP protein"/>
    <property type="match status" value="1"/>
</dbReference>
<keyword evidence="3" id="KW-1133">Transmembrane helix</keyword>
<comment type="caution">
    <text evidence="5">The sequence shown here is derived from an EMBL/GenBank/DDBJ whole genome shotgun (WGS) entry which is preliminary data.</text>
</comment>
<feature type="compositionally biased region" description="Basic and acidic residues" evidence="2">
    <location>
        <begin position="380"/>
        <end position="394"/>
    </location>
</feature>
<dbReference type="InterPro" id="IPR004474">
    <property type="entry name" value="LytR_CpsA_psr"/>
</dbReference>
<feature type="domain" description="Cell envelope-related transcriptional attenuator" evidence="4">
    <location>
        <begin position="130"/>
        <end position="283"/>
    </location>
</feature>
<evidence type="ECO:0000313" key="5">
    <source>
        <dbReference type="EMBL" id="GGD21699.1"/>
    </source>
</evidence>
<dbReference type="PANTHER" id="PTHR33392">
    <property type="entry name" value="POLYISOPRENYL-TEICHOIC ACID--PEPTIDOGLYCAN TEICHOIC ACID TRANSFERASE TAGU"/>
    <property type="match status" value="1"/>
</dbReference>
<dbReference type="NCBIfam" id="TIGR00350">
    <property type="entry name" value="lytR_cpsA_psr"/>
    <property type="match status" value="1"/>
</dbReference>
<accession>A0ABQ1QB40</accession>
<evidence type="ECO:0000313" key="6">
    <source>
        <dbReference type="Proteomes" id="UP000630594"/>
    </source>
</evidence>
<keyword evidence="6" id="KW-1185">Reference proteome</keyword>
<proteinExistence type="inferred from homology"/>
<evidence type="ECO:0000259" key="4">
    <source>
        <dbReference type="Pfam" id="PF03816"/>
    </source>
</evidence>
<evidence type="ECO:0000256" key="2">
    <source>
        <dbReference type="SAM" id="MobiDB-lite"/>
    </source>
</evidence>
<keyword evidence="3" id="KW-0472">Membrane</keyword>
<dbReference type="Pfam" id="PF03816">
    <property type="entry name" value="LytR_cpsA_psr"/>
    <property type="match status" value="1"/>
</dbReference>